<evidence type="ECO:0000259" key="1">
    <source>
        <dbReference type="PROSITE" id="PS50011"/>
    </source>
</evidence>
<comment type="caution">
    <text evidence="2">The sequence shown here is derived from an EMBL/GenBank/DDBJ whole genome shotgun (WGS) entry which is preliminary data.</text>
</comment>
<dbReference type="OrthoDB" id="122279at2759"/>
<feature type="domain" description="Protein kinase" evidence="1">
    <location>
        <begin position="1"/>
        <end position="30"/>
    </location>
</feature>
<dbReference type="SUPFAM" id="SSF56112">
    <property type="entry name" value="Protein kinase-like (PK-like)"/>
    <property type="match status" value="1"/>
</dbReference>
<dbReference type="GO" id="GO:0004672">
    <property type="term" value="F:protein kinase activity"/>
    <property type="evidence" value="ECO:0007669"/>
    <property type="project" value="InterPro"/>
</dbReference>
<sequence>EGLRYIHSKGIVHRDIKPANILMHSPLGSG</sequence>
<proteinExistence type="predicted"/>
<dbReference type="Gene3D" id="1.10.510.10">
    <property type="entry name" value="Transferase(Phosphotransferase) domain 1"/>
    <property type="match status" value="1"/>
</dbReference>
<dbReference type="PROSITE" id="PS00108">
    <property type="entry name" value="PROTEIN_KINASE_ST"/>
    <property type="match status" value="1"/>
</dbReference>
<name>A0A5J4QYG2_9EUKA</name>
<accession>A0A5J4QYG2</accession>
<dbReference type="InterPro" id="IPR008271">
    <property type="entry name" value="Ser/Thr_kinase_AS"/>
</dbReference>
<dbReference type="InterPro" id="IPR011009">
    <property type="entry name" value="Kinase-like_dom_sf"/>
</dbReference>
<dbReference type="PROSITE" id="PS50011">
    <property type="entry name" value="PROTEIN_KINASE_DOM"/>
    <property type="match status" value="1"/>
</dbReference>
<gene>
    <name evidence="2" type="ORF">EZS28_053963</name>
</gene>
<protein>
    <recommendedName>
        <fullName evidence="1">Protein kinase domain-containing protein</fullName>
    </recommendedName>
</protein>
<dbReference type="InterPro" id="IPR000719">
    <property type="entry name" value="Prot_kinase_dom"/>
</dbReference>
<dbReference type="EMBL" id="SNRW01043883">
    <property type="protein sequence ID" value="KAA6326348.1"/>
    <property type="molecule type" value="Genomic_DNA"/>
</dbReference>
<dbReference type="Pfam" id="PF00069">
    <property type="entry name" value="Pkinase"/>
    <property type="match status" value="1"/>
</dbReference>
<dbReference type="GO" id="GO:0005524">
    <property type="term" value="F:ATP binding"/>
    <property type="evidence" value="ECO:0007669"/>
    <property type="project" value="InterPro"/>
</dbReference>
<dbReference type="AlphaFoldDB" id="A0A5J4QYG2"/>
<evidence type="ECO:0000313" key="2">
    <source>
        <dbReference type="EMBL" id="KAA6326348.1"/>
    </source>
</evidence>
<dbReference type="Proteomes" id="UP000324800">
    <property type="component" value="Unassembled WGS sequence"/>
</dbReference>
<organism evidence="2 3">
    <name type="scientific">Streblomastix strix</name>
    <dbReference type="NCBI Taxonomy" id="222440"/>
    <lineage>
        <taxon>Eukaryota</taxon>
        <taxon>Metamonada</taxon>
        <taxon>Preaxostyla</taxon>
        <taxon>Oxymonadida</taxon>
        <taxon>Streblomastigidae</taxon>
        <taxon>Streblomastix</taxon>
    </lineage>
</organism>
<evidence type="ECO:0000313" key="3">
    <source>
        <dbReference type="Proteomes" id="UP000324800"/>
    </source>
</evidence>
<feature type="non-terminal residue" evidence="2">
    <location>
        <position position="1"/>
    </location>
</feature>
<reference evidence="2 3" key="1">
    <citation type="submission" date="2019-03" db="EMBL/GenBank/DDBJ databases">
        <title>Single cell metagenomics reveals metabolic interactions within the superorganism composed of flagellate Streblomastix strix and complex community of Bacteroidetes bacteria on its surface.</title>
        <authorList>
            <person name="Treitli S.C."/>
            <person name="Kolisko M."/>
            <person name="Husnik F."/>
            <person name="Keeling P."/>
            <person name="Hampl V."/>
        </authorList>
    </citation>
    <scope>NUCLEOTIDE SEQUENCE [LARGE SCALE GENOMIC DNA]</scope>
    <source>
        <strain evidence="2">ST1C</strain>
    </source>
</reference>